<dbReference type="GO" id="GO:0055085">
    <property type="term" value="P:transmembrane transport"/>
    <property type="evidence" value="ECO:0007669"/>
    <property type="project" value="InterPro"/>
</dbReference>
<accession>A0A6F8PK27</accession>
<dbReference type="SUPFAM" id="SSF81345">
    <property type="entry name" value="ABC transporter involved in vitamin B12 uptake, BtuC"/>
    <property type="match status" value="1"/>
</dbReference>
<evidence type="ECO:0000256" key="1">
    <source>
        <dbReference type="ARBA" id="ARBA00004651"/>
    </source>
</evidence>
<evidence type="ECO:0000256" key="4">
    <source>
        <dbReference type="ARBA" id="ARBA00022475"/>
    </source>
</evidence>
<feature type="transmembrane region" description="Helical" evidence="10">
    <location>
        <begin position="275"/>
        <end position="293"/>
    </location>
</feature>
<comment type="similarity">
    <text evidence="2 8">Belongs to the ABC-3 integral membrane protein family.</text>
</comment>
<keyword evidence="6 10" id="KW-1133">Transmembrane helix</keyword>
<evidence type="ECO:0000256" key="2">
    <source>
        <dbReference type="ARBA" id="ARBA00008034"/>
    </source>
</evidence>
<dbReference type="Pfam" id="PF00950">
    <property type="entry name" value="ABC-3"/>
    <property type="match status" value="1"/>
</dbReference>
<dbReference type="KEGG" id="tzo:THMIRHAT_01600"/>
<proteinExistence type="inferred from homology"/>
<dbReference type="Gene3D" id="1.10.3470.10">
    <property type="entry name" value="ABC transporter involved in vitamin B12 uptake, BtuC"/>
    <property type="match status" value="1"/>
</dbReference>
<dbReference type="InterPro" id="IPR001626">
    <property type="entry name" value="ABC_TroCD"/>
</dbReference>
<evidence type="ECO:0000256" key="6">
    <source>
        <dbReference type="ARBA" id="ARBA00022989"/>
    </source>
</evidence>
<organism evidence="12 13">
    <name type="scientific">Thiosulfativibrio zosterae</name>
    <dbReference type="NCBI Taxonomy" id="2675053"/>
    <lineage>
        <taxon>Bacteria</taxon>
        <taxon>Pseudomonadati</taxon>
        <taxon>Pseudomonadota</taxon>
        <taxon>Gammaproteobacteria</taxon>
        <taxon>Thiotrichales</taxon>
        <taxon>Piscirickettsiaceae</taxon>
        <taxon>Thiosulfativibrio</taxon>
    </lineage>
</organism>
<feature type="transmembrane region" description="Helical" evidence="10">
    <location>
        <begin position="220"/>
        <end position="240"/>
    </location>
</feature>
<dbReference type="Pfam" id="PF02742">
    <property type="entry name" value="Fe_dep_repr_C"/>
    <property type="match status" value="1"/>
</dbReference>
<dbReference type="AlphaFoldDB" id="A0A6F8PK27"/>
<keyword evidence="4" id="KW-1003">Cell membrane</keyword>
<keyword evidence="5 8" id="KW-0812">Transmembrane</keyword>
<evidence type="ECO:0000256" key="8">
    <source>
        <dbReference type="RuleBase" id="RU003943"/>
    </source>
</evidence>
<comment type="subcellular location">
    <subcellularLocation>
        <location evidence="1 8">Cell membrane</location>
        <topology evidence="1 8">Multi-pass membrane protein</topology>
    </subcellularLocation>
</comment>
<evidence type="ECO:0000259" key="11">
    <source>
        <dbReference type="Pfam" id="PF02742"/>
    </source>
</evidence>
<feature type="region of interest" description="Disordered" evidence="9">
    <location>
        <begin position="437"/>
        <end position="462"/>
    </location>
</feature>
<evidence type="ECO:0000256" key="10">
    <source>
        <dbReference type="SAM" id="Phobius"/>
    </source>
</evidence>
<dbReference type="InterPro" id="IPR022689">
    <property type="entry name" value="Iron_dep_repressor"/>
</dbReference>
<keyword evidence="7 10" id="KW-0472">Membrane</keyword>
<dbReference type="GO" id="GO:0003700">
    <property type="term" value="F:DNA-binding transcription factor activity"/>
    <property type="evidence" value="ECO:0007669"/>
    <property type="project" value="InterPro"/>
</dbReference>
<dbReference type="GO" id="GO:0010043">
    <property type="term" value="P:response to zinc ion"/>
    <property type="evidence" value="ECO:0007669"/>
    <property type="project" value="TreeGrafter"/>
</dbReference>
<protein>
    <submittedName>
        <fullName evidence="12">Manganese transport system membrane protein MntC</fullName>
    </submittedName>
</protein>
<dbReference type="Proteomes" id="UP000501466">
    <property type="component" value="Chromosome"/>
</dbReference>
<feature type="transmembrane region" description="Helical" evidence="10">
    <location>
        <begin position="84"/>
        <end position="103"/>
    </location>
</feature>
<evidence type="ECO:0000256" key="5">
    <source>
        <dbReference type="ARBA" id="ARBA00022692"/>
    </source>
</evidence>
<evidence type="ECO:0000256" key="7">
    <source>
        <dbReference type="ARBA" id="ARBA00023136"/>
    </source>
</evidence>
<feature type="transmembrane region" description="Helical" evidence="10">
    <location>
        <begin position="161"/>
        <end position="179"/>
    </location>
</feature>
<feature type="transmembrane region" description="Helical" evidence="10">
    <location>
        <begin position="60"/>
        <end position="78"/>
    </location>
</feature>
<reference evidence="13" key="1">
    <citation type="submission" date="2019-11" db="EMBL/GenBank/DDBJ databases">
        <title>Isolation and characterization of two novel species in the genus Thiomicrorhabdus.</title>
        <authorList>
            <person name="Mochizuki J."/>
            <person name="Kojima H."/>
            <person name="Fukui M."/>
        </authorList>
    </citation>
    <scope>NUCLEOTIDE SEQUENCE [LARGE SCALE GENOMIC DNA]</scope>
    <source>
        <strain evidence="13">AkT22</strain>
    </source>
</reference>
<dbReference type="InterPro" id="IPR001367">
    <property type="entry name" value="Fe_dep_repressor"/>
</dbReference>
<dbReference type="InterPro" id="IPR036388">
    <property type="entry name" value="WH-like_DNA-bd_sf"/>
</dbReference>
<feature type="transmembrane region" description="Helical" evidence="10">
    <location>
        <begin position="247"/>
        <end position="269"/>
    </location>
</feature>
<evidence type="ECO:0000313" key="12">
    <source>
        <dbReference type="EMBL" id="BBP42414.1"/>
    </source>
</evidence>
<dbReference type="GO" id="GO:0046983">
    <property type="term" value="F:protein dimerization activity"/>
    <property type="evidence" value="ECO:0007669"/>
    <property type="project" value="InterPro"/>
</dbReference>
<gene>
    <name evidence="12" type="primary">mntC</name>
    <name evidence="12" type="ORF">THMIRHAT_01600</name>
</gene>
<dbReference type="GO" id="GO:0043190">
    <property type="term" value="C:ATP-binding cassette (ABC) transporter complex"/>
    <property type="evidence" value="ECO:0007669"/>
    <property type="project" value="InterPro"/>
</dbReference>
<feature type="transmembrane region" description="Helical" evidence="10">
    <location>
        <begin position="115"/>
        <end position="134"/>
    </location>
</feature>
<dbReference type="EMBL" id="AP021888">
    <property type="protein sequence ID" value="BBP42414.1"/>
    <property type="molecule type" value="Genomic_DNA"/>
</dbReference>
<dbReference type="SMART" id="SM00529">
    <property type="entry name" value="HTH_DTXR"/>
    <property type="match status" value="1"/>
</dbReference>
<keyword evidence="13" id="KW-1185">Reference proteome</keyword>
<evidence type="ECO:0000256" key="3">
    <source>
        <dbReference type="ARBA" id="ARBA00022448"/>
    </source>
</evidence>
<keyword evidence="3 8" id="KW-0813">Transport</keyword>
<feature type="transmembrane region" description="Helical" evidence="10">
    <location>
        <begin position="30"/>
        <end position="53"/>
    </location>
</feature>
<dbReference type="InterPro" id="IPR036421">
    <property type="entry name" value="Fe_dep_repressor_sf"/>
</dbReference>
<feature type="domain" description="Iron dependent repressor metal binding and dimerisation" evidence="11">
    <location>
        <begin position="382"/>
        <end position="450"/>
    </location>
</feature>
<dbReference type="CDD" id="cd06550">
    <property type="entry name" value="TM_ABC_iron-siderophores_like"/>
    <property type="match status" value="1"/>
</dbReference>
<dbReference type="SUPFAM" id="SSF47979">
    <property type="entry name" value="Iron-dependent repressor protein, dimerization domain"/>
    <property type="match status" value="1"/>
</dbReference>
<name>A0A6F8PK27_9GAMM</name>
<dbReference type="PANTHER" id="PTHR30477">
    <property type="entry name" value="ABC-TRANSPORTER METAL-BINDING PROTEIN"/>
    <property type="match status" value="1"/>
</dbReference>
<evidence type="ECO:0000313" key="13">
    <source>
        <dbReference type="Proteomes" id="UP000501466"/>
    </source>
</evidence>
<dbReference type="PANTHER" id="PTHR30477:SF3">
    <property type="entry name" value="METAL TRANSPORT SYSTEM MEMBRANE PROTEIN CT_069-RELATED"/>
    <property type="match status" value="1"/>
</dbReference>
<sequence length="462" mass="50992">MMNSASSASLVPLDFWVLMREFWSFQDANVLWVVVGSMLLGIAASVVGSFAFLRKRSLMGDVLAHAALPGVMTAFLLAQTNTPWVMFVGALSSSFLGLLLMDWIPKNSKIKPDAAMAITLSFFFALGLMELSYIQGLEIEGKSGLDKMLFGQAAAMLPKDIAWLSGVAVLILVTIGLFFHKFRLIAFNRVYAQTLGLNLAFYELILALLIVSAVVIGLQVVGVVLMAAVLLTPIAAARFWSQRLSHLLWIAAIIGGLSGLISANISYMAPAMPTGPWMVVVLSLFFLVSFLFAPERGLVANARALKRLRQQVQEENVLRTFYVLNERHPSHHADQALHLDKRFHQEDILANRAMSVSVLKRTLHRLVNKGWVEQTPFSITLTPAGAQEASQLTRRHRLWENYLIEQASIDSSQVHLQAEHIEHLLTDVETREIEQTLSGASHDPHGKTIPSAVGVTLEKPHA</sequence>
<dbReference type="Gene3D" id="1.10.10.10">
    <property type="entry name" value="Winged helix-like DNA-binding domain superfamily/Winged helix DNA-binding domain"/>
    <property type="match status" value="1"/>
</dbReference>
<dbReference type="InterPro" id="IPR037294">
    <property type="entry name" value="ABC_BtuC-like"/>
</dbReference>
<dbReference type="GO" id="GO:0046914">
    <property type="term" value="F:transition metal ion binding"/>
    <property type="evidence" value="ECO:0007669"/>
    <property type="project" value="InterPro"/>
</dbReference>
<feature type="transmembrane region" description="Helical" evidence="10">
    <location>
        <begin position="191"/>
        <end position="214"/>
    </location>
</feature>
<evidence type="ECO:0000256" key="9">
    <source>
        <dbReference type="SAM" id="MobiDB-lite"/>
    </source>
</evidence>